<dbReference type="STRING" id="1210063.GCA_001612665_05808"/>
<accession>A0A4R1F6L1</accession>
<organism evidence="2 3">
    <name type="scientific">Nocardia alba</name>
    <dbReference type="NCBI Taxonomy" id="225051"/>
    <lineage>
        <taxon>Bacteria</taxon>
        <taxon>Bacillati</taxon>
        <taxon>Actinomycetota</taxon>
        <taxon>Actinomycetes</taxon>
        <taxon>Mycobacteriales</taxon>
        <taxon>Nocardiaceae</taxon>
        <taxon>Nocardia</taxon>
    </lineage>
</organism>
<evidence type="ECO:0000313" key="2">
    <source>
        <dbReference type="EMBL" id="TCJ89937.1"/>
    </source>
</evidence>
<evidence type="ECO:0000259" key="1">
    <source>
        <dbReference type="Pfam" id="PF21806"/>
    </source>
</evidence>
<proteinExistence type="predicted"/>
<evidence type="ECO:0000313" key="3">
    <source>
        <dbReference type="Proteomes" id="UP000294856"/>
    </source>
</evidence>
<dbReference type="Proteomes" id="UP000294856">
    <property type="component" value="Unassembled WGS sequence"/>
</dbReference>
<name>A0A4R1F6L1_9NOCA</name>
<feature type="domain" description="DUF6879" evidence="1">
    <location>
        <begin position="7"/>
        <end position="170"/>
    </location>
</feature>
<dbReference type="OrthoDB" id="3821358at2"/>
<dbReference type="AlphaFoldDB" id="A0A4R1F6L1"/>
<comment type="caution">
    <text evidence="2">The sequence shown here is derived from an EMBL/GenBank/DDBJ whole genome shotgun (WGS) entry which is preliminary data.</text>
</comment>
<dbReference type="InterPro" id="IPR049244">
    <property type="entry name" value="DUF6879"/>
</dbReference>
<dbReference type="RefSeq" id="WP_067458311.1">
    <property type="nucleotide sequence ID" value="NZ_SMFR01000008.1"/>
</dbReference>
<sequence length="172" mass="19258">MTAISDAEFDRLLTDFTASAVHLETRDAYGTEIELPYMAKWAAGEPDDLAWLGDWCTNLRAHTAAGRTVRRARVVSEPLSAYQRWSHSIAGPMVAAGEDIRWVPRSRLDSVAIPGNDFYLLDDAVVIFLHYSGDGLGTDKVTSTDPGDIELCRTAFETVWQWAIRHRDYQPV</sequence>
<dbReference type="EMBL" id="SMFR01000008">
    <property type="protein sequence ID" value="TCJ89937.1"/>
    <property type="molecule type" value="Genomic_DNA"/>
</dbReference>
<protein>
    <recommendedName>
        <fullName evidence="1">DUF6879 domain-containing protein</fullName>
    </recommendedName>
</protein>
<gene>
    <name evidence="2" type="ORF">DFR71_6227</name>
</gene>
<reference evidence="2 3" key="1">
    <citation type="submission" date="2019-03" db="EMBL/GenBank/DDBJ databases">
        <title>Genomic Encyclopedia of Type Strains, Phase IV (KMG-IV): sequencing the most valuable type-strain genomes for metagenomic binning, comparative biology and taxonomic classification.</title>
        <authorList>
            <person name="Goeker M."/>
        </authorList>
    </citation>
    <scope>NUCLEOTIDE SEQUENCE [LARGE SCALE GENOMIC DNA]</scope>
    <source>
        <strain evidence="2 3">DSM 44684</strain>
    </source>
</reference>
<dbReference type="Pfam" id="PF21806">
    <property type="entry name" value="DUF6879"/>
    <property type="match status" value="1"/>
</dbReference>
<keyword evidence="3" id="KW-1185">Reference proteome</keyword>